<dbReference type="EMBL" id="AACXJM010000088">
    <property type="protein sequence ID" value="EAN2043948.1"/>
    <property type="molecule type" value="Genomic_DNA"/>
</dbReference>
<proteinExistence type="predicted"/>
<evidence type="ECO:0000313" key="2">
    <source>
        <dbReference type="EMBL" id="EAN2043948.1"/>
    </source>
</evidence>
<feature type="transmembrane region" description="Helical" evidence="1">
    <location>
        <begin position="133"/>
        <end position="153"/>
    </location>
</feature>
<gene>
    <name evidence="2" type="ORF">D9N54_24590</name>
</gene>
<feature type="transmembrane region" description="Helical" evidence="1">
    <location>
        <begin position="32"/>
        <end position="51"/>
    </location>
</feature>
<feature type="transmembrane region" description="Helical" evidence="1">
    <location>
        <begin position="103"/>
        <end position="121"/>
    </location>
</feature>
<dbReference type="InterPro" id="IPR021318">
    <property type="entry name" value="DUF2919"/>
</dbReference>
<accession>A0A5T3EM67</accession>
<feature type="transmembrane region" description="Helical" evidence="1">
    <location>
        <begin position="71"/>
        <end position="91"/>
    </location>
</feature>
<dbReference type="Pfam" id="PF11143">
    <property type="entry name" value="DUF2919"/>
    <property type="match status" value="1"/>
</dbReference>
<reference evidence="2" key="1">
    <citation type="submission" date="2018-10" db="EMBL/GenBank/DDBJ databases">
        <authorList>
            <consortium name="PulseNet: The National Subtyping Network for Foodborne Disease Surveillance"/>
            <person name="Tarr C.L."/>
            <person name="Trees E."/>
            <person name="Katz L.S."/>
            <person name="Carleton-Romer H.A."/>
            <person name="Stroika S."/>
            <person name="Kucerova Z."/>
            <person name="Roache K.F."/>
            <person name="Sabol A.L."/>
            <person name="Besser J."/>
            <person name="Gerner-Smidt P."/>
        </authorList>
    </citation>
    <scope>NUCLEOTIDE SEQUENCE</scope>
    <source>
        <strain evidence="2">PNUSAS056738</strain>
    </source>
</reference>
<dbReference type="AlphaFoldDB" id="A0A5T3EM67"/>
<evidence type="ECO:0000256" key="1">
    <source>
        <dbReference type="SAM" id="Phobius"/>
    </source>
</evidence>
<sequence length="168" mass="18771">MTTIKDISRGQRPPAVRTFRYRKQDYDTNGHLKAPPGLWVCIIWLLLPWWLTGAGMAQQQMTDIACLYPTLTDSVVALACGIPALAVCFVYPLRGEFPRTARWSYLLMLISGLSADGYSGFQLTTGGIRDSDSVLLQGGVLCLNLAALLFLILNTRLWHVFARRTELH</sequence>
<keyword evidence="1" id="KW-1133">Transmembrane helix</keyword>
<keyword evidence="1" id="KW-0472">Membrane</keyword>
<comment type="caution">
    <text evidence="2">The sequence shown here is derived from an EMBL/GenBank/DDBJ whole genome shotgun (WGS) entry which is preliminary data.</text>
</comment>
<protein>
    <submittedName>
        <fullName evidence="2">DUF2919 family protein</fullName>
    </submittedName>
</protein>
<keyword evidence="1" id="KW-0812">Transmembrane</keyword>
<name>A0A5T3EM67_SALER</name>
<organism evidence="2">
    <name type="scientific">Salmonella enterica</name>
    <name type="common">Salmonella choleraesuis</name>
    <dbReference type="NCBI Taxonomy" id="28901"/>
    <lineage>
        <taxon>Bacteria</taxon>
        <taxon>Pseudomonadati</taxon>
        <taxon>Pseudomonadota</taxon>
        <taxon>Gammaproteobacteria</taxon>
        <taxon>Enterobacterales</taxon>
        <taxon>Enterobacteriaceae</taxon>
        <taxon>Salmonella</taxon>
    </lineage>
</organism>